<evidence type="ECO:0000313" key="2">
    <source>
        <dbReference type="EMBL" id="KGG90706.1"/>
    </source>
</evidence>
<name>A0A0E3C0X6_9BURK</name>
<proteinExistence type="predicted"/>
<dbReference type="AlphaFoldDB" id="A0A0E3C0X6"/>
<comment type="caution">
    <text evidence="2">The sequence shown here is derived from an EMBL/GenBank/DDBJ whole genome shotgun (WGS) entry which is preliminary data.</text>
</comment>
<reference evidence="2 3" key="1">
    <citation type="submission" date="2013-09" db="EMBL/GenBank/DDBJ databases">
        <title>High correlation between genotypes and phenotypes of environmental bacteria Comamonas testosteroni strains.</title>
        <authorList>
            <person name="Liu L."/>
            <person name="Zhu W."/>
            <person name="Xia X."/>
            <person name="Xu B."/>
            <person name="Luo M."/>
            <person name="Wang G."/>
        </authorList>
    </citation>
    <scope>NUCLEOTIDE SEQUENCE [LARGE SCALE GENOMIC DNA]</scope>
    <source>
        <strain evidence="2 3">JL14</strain>
    </source>
</reference>
<protein>
    <submittedName>
        <fullName evidence="2">Capsid protein</fullName>
    </submittedName>
</protein>
<dbReference type="GO" id="GO:0019068">
    <property type="term" value="P:virion assembly"/>
    <property type="evidence" value="ECO:0007669"/>
    <property type="project" value="InterPro"/>
</dbReference>
<dbReference type="NCBIfam" id="TIGR01539">
    <property type="entry name" value="portal_lambda"/>
    <property type="match status" value="1"/>
</dbReference>
<dbReference type="InterPro" id="IPR006429">
    <property type="entry name" value="Phage_lambda_portal"/>
</dbReference>
<dbReference type="GO" id="GO:0005198">
    <property type="term" value="F:structural molecule activity"/>
    <property type="evidence" value="ECO:0007669"/>
    <property type="project" value="InterPro"/>
</dbReference>
<sequence>MGTGIIPKWLGSEAKAFAKLWMEWGTQADADGQLDIYGLQDLAHLTAARDGEVLIRIRPRRKEDGIAVPVQFQVLEIDWLDDSRNGRIDGYDVVQGKAYDALGRVMGYYLFEQHPGDMVLPRSRNGGSRFVPATTVIHYFTKERPGQGRGFPRIAPVITRVRDLSLYEDAEINRKNLESRLSVLASGDVNALADGQGTKVSEGGRTLGDLPSGGLMEVPTGTTLTVVEPKAVPGYVEYVRQALHLIAAGAGWTYEMMTGDVSQVNFSSARIRRLDYKREAEREQWLHVIPCLIAPMVRAFVDAAELGGLVKKADYNVRYATPKWEYTNPRDDVESDLKEIAGGLSTFSEKLRQRGYDPEEVVQEMKEDVERLKKAGVLDILLMMMKVKGATDTNSAQP</sequence>
<dbReference type="Pfam" id="PF05136">
    <property type="entry name" value="Phage_portal_2"/>
    <property type="match status" value="1"/>
</dbReference>
<evidence type="ECO:0000313" key="3">
    <source>
        <dbReference type="Proteomes" id="UP000029567"/>
    </source>
</evidence>
<gene>
    <name evidence="2" type="ORF">P245_15545</name>
</gene>
<feature type="region of interest" description="Disordered" evidence="1">
    <location>
        <begin position="195"/>
        <end position="214"/>
    </location>
</feature>
<organism evidence="2 3">
    <name type="scientific">Comamonas thiooxydans</name>
    <dbReference type="NCBI Taxonomy" id="363952"/>
    <lineage>
        <taxon>Bacteria</taxon>
        <taxon>Pseudomonadati</taxon>
        <taxon>Pseudomonadota</taxon>
        <taxon>Betaproteobacteria</taxon>
        <taxon>Burkholderiales</taxon>
        <taxon>Comamonadaceae</taxon>
        <taxon>Comamonas</taxon>
    </lineage>
</organism>
<accession>A0A0E3C0X6</accession>
<evidence type="ECO:0000256" key="1">
    <source>
        <dbReference type="SAM" id="MobiDB-lite"/>
    </source>
</evidence>
<dbReference type="Proteomes" id="UP000029567">
    <property type="component" value="Unassembled WGS sequence"/>
</dbReference>
<dbReference type="EMBL" id="AWTN01000095">
    <property type="protein sequence ID" value="KGG90706.1"/>
    <property type="molecule type" value="Genomic_DNA"/>
</dbReference>